<feature type="transmembrane region" description="Helical" evidence="5">
    <location>
        <begin position="462"/>
        <end position="484"/>
    </location>
</feature>
<keyword evidence="2 5" id="KW-0812">Transmembrane</keyword>
<dbReference type="SUPFAM" id="SSF103473">
    <property type="entry name" value="MFS general substrate transporter"/>
    <property type="match status" value="1"/>
</dbReference>
<proteinExistence type="predicted"/>
<feature type="transmembrane region" description="Helical" evidence="5">
    <location>
        <begin position="237"/>
        <end position="257"/>
    </location>
</feature>
<feature type="transmembrane region" description="Helical" evidence="5">
    <location>
        <begin position="210"/>
        <end position="231"/>
    </location>
</feature>
<keyword evidence="7" id="KW-1185">Reference proteome</keyword>
<organism evidence="6 7">
    <name type="scientific">Chilo suppressalis</name>
    <name type="common">Asiatic rice borer moth</name>
    <dbReference type="NCBI Taxonomy" id="168631"/>
    <lineage>
        <taxon>Eukaryota</taxon>
        <taxon>Metazoa</taxon>
        <taxon>Ecdysozoa</taxon>
        <taxon>Arthropoda</taxon>
        <taxon>Hexapoda</taxon>
        <taxon>Insecta</taxon>
        <taxon>Pterygota</taxon>
        <taxon>Neoptera</taxon>
        <taxon>Endopterygota</taxon>
        <taxon>Lepidoptera</taxon>
        <taxon>Glossata</taxon>
        <taxon>Ditrysia</taxon>
        <taxon>Pyraloidea</taxon>
        <taxon>Crambidae</taxon>
        <taxon>Crambinae</taxon>
        <taxon>Chilo</taxon>
    </lineage>
</organism>
<dbReference type="Proteomes" id="UP001153292">
    <property type="component" value="Chromosome 19"/>
</dbReference>
<evidence type="ECO:0000313" key="7">
    <source>
        <dbReference type="Proteomes" id="UP001153292"/>
    </source>
</evidence>
<feature type="transmembrane region" description="Helical" evidence="5">
    <location>
        <begin position="141"/>
        <end position="165"/>
    </location>
</feature>
<evidence type="ECO:0000256" key="5">
    <source>
        <dbReference type="SAM" id="Phobius"/>
    </source>
</evidence>
<feature type="transmembrane region" description="Helical" evidence="5">
    <location>
        <begin position="42"/>
        <end position="61"/>
    </location>
</feature>
<dbReference type="InterPro" id="IPR011701">
    <property type="entry name" value="MFS"/>
</dbReference>
<keyword evidence="4 5" id="KW-0472">Membrane</keyword>
<feature type="transmembrane region" description="Helical" evidence="5">
    <location>
        <begin position="177"/>
        <end position="198"/>
    </location>
</feature>
<evidence type="ECO:0000256" key="1">
    <source>
        <dbReference type="ARBA" id="ARBA00004141"/>
    </source>
</evidence>
<evidence type="ECO:0000256" key="3">
    <source>
        <dbReference type="ARBA" id="ARBA00022989"/>
    </source>
</evidence>
<dbReference type="EMBL" id="OU963912">
    <property type="protein sequence ID" value="CAH0401137.1"/>
    <property type="molecule type" value="Genomic_DNA"/>
</dbReference>
<dbReference type="InterPro" id="IPR036259">
    <property type="entry name" value="MFS_trans_sf"/>
</dbReference>
<keyword evidence="3 5" id="KW-1133">Transmembrane helix</keyword>
<feature type="transmembrane region" description="Helical" evidence="5">
    <location>
        <begin position="110"/>
        <end position="129"/>
    </location>
</feature>
<reference evidence="6" key="1">
    <citation type="submission" date="2021-12" db="EMBL/GenBank/DDBJ databases">
        <authorList>
            <person name="King R."/>
        </authorList>
    </citation>
    <scope>NUCLEOTIDE SEQUENCE</scope>
</reference>
<feature type="transmembrane region" description="Helical" evidence="5">
    <location>
        <begin position="369"/>
        <end position="388"/>
    </location>
</feature>
<evidence type="ECO:0000256" key="2">
    <source>
        <dbReference type="ARBA" id="ARBA00022692"/>
    </source>
</evidence>
<feature type="transmembrane region" description="Helical" evidence="5">
    <location>
        <begin position="298"/>
        <end position="318"/>
    </location>
</feature>
<dbReference type="PANTHER" id="PTHR23507">
    <property type="entry name" value="ZGC:174356"/>
    <property type="match status" value="1"/>
</dbReference>
<accession>A0ABN8AXT5</accession>
<dbReference type="Pfam" id="PF07690">
    <property type="entry name" value="MFS_1"/>
    <property type="match status" value="1"/>
</dbReference>
<protein>
    <recommendedName>
        <fullName evidence="8">Major facilitator superfamily (MFS) profile domain-containing protein</fullName>
    </recommendedName>
</protein>
<evidence type="ECO:0000313" key="6">
    <source>
        <dbReference type="EMBL" id="CAH0401137.1"/>
    </source>
</evidence>
<dbReference type="Gene3D" id="1.20.1250.20">
    <property type="entry name" value="MFS general substrate transporter like domains"/>
    <property type="match status" value="1"/>
</dbReference>
<feature type="transmembrane region" description="Helical" evidence="5">
    <location>
        <begin position="338"/>
        <end position="360"/>
    </location>
</feature>
<name>A0ABN8AXT5_CHISP</name>
<gene>
    <name evidence="6" type="ORF">CHILSU_LOCUS4354</name>
</gene>
<dbReference type="PANTHER" id="PTHR23507:SF1">
    <property type="entry name" value="FI18259P1-RELATED"/>
    <property type="match status" value="1"/>
</dbReference>
<comment type="subcellular location">
    <subcellularLocation>
        <location evidence="1">Membrane</location>
        <topology evidence="1">Multi-pass membrane protein</topology>
    </subcellularLocation>
</comment>
<evidence type="ECO:0008006" key="8">
    <source>
        <dbReference type="Google" id="ProtNLM"/>
    </source>
</evidence>
<evidence type="ECO:0000256" key="4">
    <source>
        <dbReference type="ARBA" id="ARBA00023136"/>
    </source>
</evidence>
<sequence length="510" mass="57975">MKDKMEVETKISVSKVNGDMDDKNVKVSPKESFSLWKLIKKILTFFTVEPYLLCYIFSSTLCNKALQDYHRDKVFQIKLDYILSNPVDEETSFNITFEALDDMNKRVTDMYAWLGPLNIGLQAIFILSVGAWSDRTGNRKALLLIPIIGQVMSVIGLMIGNYYYYEIPFWVMDLFEQMPSIFAGGIPAAIVGSLSFIADVTTPEERTFRIGVVMVIVDLGLLMDLRISAILTKAVSYYEIFGIAILMYLVGLIYAIFRIHDVRRTKVERKFYKKLTQFFHPKNIWDTISLIFLTRGRMLAQIILVIGAAIVLQVALYGAGTLLYRYAKDRYGMEPKEFIFFSTYSIIVSDVGSAIALIIFSKWMSMHDCVLGMIGTTSGILTFIVYGLAPNIDLFYNGPVFDLFTSTGGMVIRSLGTKIVDPDKVGTMCSLIHFVYTVYPIISKPMFEKIFNATFDTFPGTIYILGAVMTVPAYFIFAILYYLLRKQQRDVVQNPNTKEMHAYENEVTVL</sequence>